<gene>
    <name evidence="3" type="ORF">V1Y59_20750</name>
</gene>
<dbReference type="EMBL" id="JAZDUE010000021">
    <property type="protein sequence ID" value="MEE4025526.1"/>
    <property type="molecule type" value="Genomic_DNA"/>
</dbReference>
<evidence type="ECO:0000313" key="4">
    <source>
        <dbReference type="Proteomes" id="UP001335729"/>
    </source>
</evidence>
<keyword evidence="2" id="KW-0812">Transmembrane</keyword>
<feature type="region of interest" description="Disordered" evidence="1">
    <location>
        <begin position="1"/>
        <end position="23"/>
    </location>
</feature>
<accession>A0ABU7MZC4</accession>
<evidence type="ECO:0000313" key="3">
    <source>
        <dbReference type="EMBL" id="MEE4025526.1"/>
    </source>
</evidence>
<keyword evidence="2" id="KW-1133">Transmembrane helix</keyword>
<feature type="transmembrane region" description="Helical" evidence="2">
    <location>
        <begin position="26"/>
        <end position="49"/>
    </location>
</feature>
<organism evidence="3 4">
    <name type="scientific">Gordonia prachuapensis</name>
    <dbReference type="NCBI Taxonomy" id="3115651"/>
    <lineage>
        <taxon>Bacteria</taxon>
        <taxon>Bacillati</taxon>
        <taxon>Actinomycetota</taxon>
        <taxon>Actinomycetes</taxon>
        <taxon>Mycobacteriales</taxon>
        <taxon>Gordoniaceae</taxon>
        <taxon>Gordonia</taxon>
    </lineage>
</organism>
<evidence type="ECO:0000256" key="1">
    <source>
        <dbReference type="SAM" id="MobiDB-lite"/>
    </source>
</evidence>
<keyword evidence="2" id="KW-0472">Membrane</keyword>
<proteinExistence type="predicted"/>
<name>A0ABU7MZC4_9ACTN</name>
<sequence>MAAHASSDLGRALGSRPTAPRANYDVRSSCIGTGVSILGLIALLVVLMLI</sequence>
<dbReference type="Proteomes" id="UP001335729">
    <property type="component" value="Unassembled WGS sequence"/>
</dbReference>
<reference evidence="3 4" key="1">
    <citation type="submission" date="2024-01" db="EMBL/GenBank/DDBJ databases">
        <title>Draft genome sequence of Gordonia sp. PKS22-38.</title>
        <authorList>
            <person name="Suphannarot A."/>
            <person name="Mingma R."/>
        </authorList>
    </citation>
    <scope>NUCLEOTIDE SEQUENCE [LARGE SCALE GENOMIC DNA]</scope>
    <source>
        <strain evidence="3 4">PKS22-38</strain>
    </source>
</reference>
<protein>
    <submittedName>
        <fullName evidence="3">Uncharacterized protein</fullName>
    </submittedName>
</protein>
<keyword evidence="4" id="KW-1185">Reference proteome</keyword>
<dbReference type="RefSeq" id="WP_330506940.1">
    <property type="nucleotide sequence ID" value="NZ_JAZDUE010000021.1"/>
</dbReference>
<evidence type="ECO:0000256" key="2">
    <source>
        <dbReference type="SAM" id="Phobius"/>
    </source>
</evidence>
<comment type="caution">
    <text evidence="3">The sequence shown here is derived from an EMBL/GenBank/DDBJ whole genome shotgun (WGS) entry which is preliminary data.</text>
</comment>